<accession>A0A9N8EDK4</accession>
<feature type="region of interest" description="Disordered" evidence="5">
    <location>
        <begin position="1"/>
        <end position="54"/>
    </location>
</feature>
<dbReference type="InterPro" id="IPR011009">
    <property type="entry name" value="Kinase-like_dom_sf"/>
</dbReference>
<keyword evidence="8" id="KW-1185">Reference proteome</keyword>
<evidence type="ECO:0000256" key="4">
    <source>
        <dbReference type="ARBA" id="ARBA00022840"/>
    </source>
</evidence>
<evidence type="ECO:0000313" key="8">
    <source>
        <dbReference type="Proteomes" id="UP001153069"/>
    </source>
</evidence>
<dbReference type="PROSITE" id="PS50011">
    <property type="entry name" value="PROTEIN_KINASE_DOM"/>
    <property type="match status" value="1"/>
</dbReference>
<gene>
    <name evidence="7" type="ORF">SEMRO_847_G210310.1</name>
</gene>
<evidence type="ECO:0000259" key="6">
    <source>
        <dbReference type="PROSITE" id="PS50011"/>
    </source>
</evidence>
<dbReference type="GO" id="GO:0004674">
    <property type="term" value="F:protein serine/threonine kinase activity"/>
    <property type="evidence" value="ECO:0007669"/>
    <property type="project" value="TreeGrafter"/>
</dbReference>
<dbReference type="OrthoDB" id="48004at2759"/>
<dbReference type="Pfam" id="PF00069">
    <property type="entry name" value="Pkinase"/>
    <property type="match status" value="1"/>
</dbReference>
<evidence type="ECO:0000313" key="7">
    <source>
        <dbReference type="EMBL" id="CAB9517306.1"/>
    </source>
</evidence>
<organism evidence="7 8">
    <name type="scientific">Seminavis robusta</name>
    <dbReference type="NCBI Taxonomy" id="568900"/>
    <lineage>
        <taxon>Eukaryota</taxon>
        <taxon>Sar</taxon>
        <taxon>Stramenopiles</taxon>
        <taxon>Ochrophyta</taxon>
        <taxon>Bacillariophyta</taxon>
        <taxon>Bacillariophyceae</taxon>
        <taxon>Bacillariophycidae</taxon>
        <taxon>Naviculales</taxon>
        <taxon>Naviculaceae</taxon>
        <taxon>Seminavis</taxon>
    </lineage>
</organism>
<reference evidence="7" key="1">
    <citation type="submission" date="2020-06" db="EMBL/GenBank/DDBJ databases">
        <authorList>
            <consortium name="Plant Systems Biology data submission"/>
        </authorList>
    </citation>
    <scope>NUCLEOTIDE SEQUENCE</scope>
    <source>
        <strain evidence="7">D6</strain>
    </source>
</reference>
<keyword evidence="3 7" id="KW-0418">Kinase</keyword>
<keyword evidence="4" id="KW-0067">ATP-binding</keyword>
<dbReference type="EMBL" id="CAICTM010000846">
    <property type="protein sequence ID" value="CAB9517306.1"/>
    <property type="molecule type" value="Genomic_DNA"/>
</dbReference>
<keyword evidence="1" id="KW-0808">Transferase</keyword>
<dbReference type="PANTHER" id="PTHR44329:SF288">
    <property type="entry name" value="MITOGEN-ACTIVATED PROTEIN KINASE KINASE KINASE 20"/>
    <property type="match status" value="1"/>
</dbReference>
<dbReference type="AlphaFoldDB" id="A0A9N8EDK4"/>
<evidence type="ECO:0000256" key="2">
    <source>
        <dbReference type="ARBA" id="ARBA00022741"/>
    </source>
</evidence>
<dbReference type="GO" id="GO:0005524">
    <property type="term" value="F:ATP binding"/>
    <property type="evidence" value="ECO:0007669"/>
    <property type="project" value="UniProtKB-KW"/>
</dbReference>
<feature type="domain" description="Protein kinase" evidence="6">
    <location>
        <begin position="100"/>
        <end position="408"/>
    </location>
</feature>
<protein>
    <submittedName>
        <fullName evidence="7">Probable LIM domain-containing serine/threonine-protein kinase DDB</fullName>
    </submittedName>
</protein>
<dbReference type="SUPFAM" id="SSF56112">
    <property type="entry name" value="Protein kinase-like (PK-like)"/>
    <property type="match status" value="1"/>
</dbReference>
<proteinExistence type="predicted"/>
<sequence length="509" mass="57428">MFGKKLSRGNLQRASSMKRPTMEKTNSKRGLLNRTASLSRMPSKRGLASANKQKQSGGVHDCVAIIEKDVERLTRGADYLMGENNEENARPVAILTRNELLLGDVLGEGSFAQVFEVAEIGLDPETSVEMSDEQQNVREEIAKDAEHKKYALKHLSKRLLRKPKLFNSAAADAIVEGMYLAKLNHPNILKLRGVAKDGPGAFADGQYDSFFFLTDRLTDVLDSRIGKWRNQYGKVPPEKLLPRKTSYALQICNALLYLHERRIIFRDLKPQNIGFKGENTIQLFDFGLCRELPPEEDARGSDKVYMMSGAGTRRYMAVEIFIDRKYNLKADVYSMTMIYYEMLAQIKPFAKFTRDEHQEYVCEGGERPPVDKYHLPAAIETFLDKGWNQTVSVRYTMSEARESLRGILKEMGEEKLEELEDMDETERVNQNDEEVSVNSSLDDESLDAGLEASGASSKSMLGKSDMTMMTMTSNVSNASVAFGRTISHVRLWFQKKGSDSDLKADDGKK</sequence>
<dbReference type="Gene3D" id="1.10.510.10">
    <property type="entry name" value="Transferase(Phosphotransferase) domain 1"/>
    <property type="match status" value="1"/>
</dbReference>
<evidence type="ECO:0000256" key="3">
    <source>
        <dbReference type="ARBA" id="ARBA00022777"/>
    </source>
</evidence>
<evidence type="ECO:0000256" key="5">
    <source>
        <dbReference type="SAM" id="MobiDB-lite"/>
    </source>
</evidence>
<dbReference type="Proteomes" id="UP001153069">
    <property type="component" value="Unassembled WGS sequence"/>
</dbReference>
<evidence type="ECO:0000256" key="1">
    <source>
        <dbReference type="ARBA" id="ARBA00022679"/>
    </source>
</evidence>
<feature type="compositionally biased region" description="Acidic residues" evidence="5">
    <location>
        <begin position="431"/>
        <end position="445"/>
    </location>
</feature>
<dbReference type="InterPro" id="IPR051681">
    <property type="entry name" value="Ser/Thr_Kinases-Pseudokinases"/>
</dbReference>
<dbReference type="SMART" id="SM00220">
    <property type="entry name" value="S_TKc"/>
    <property type="match status" value="1"/>
</dbReference>
<dbReference type="InterPro" id="IPR000719">
    <property type="entry name" value="Prot_kinase_dom"/>
</dbReference>
<keyword evidence="2" id="KW-0547">Nucleotide-binding</keyword>
<feature type="region of interest" description="Disordered" evidence="5">
    <location>
        <begin position="417"/>
        <end position="445"/>
    </location>
</feature>
<dbReference type="Gene3D" id="3.30.200.20">
    <property type="entry name" value="Phosphorylase Kinase, domain 1"/>
    <property type="match status" value="1"/>
</dbReference>
<dbReference type="PANTHER" id="PTHR44329">
    <property type="entry name" value="SERINE/THREONINE-PROTEIN KINASE TNNI3K-RELATED"/>
    <property type="match status" value="1"/>
</dbReference>
<name>A0A9N8EDK4_9STRA</name>
<comment type="caution">
    <text evidence="7">The sequence shown here is derived from an EMBL/GenBank/DDBJ whole genome shotgun (WGS) entry which is preliminary data.</text>
</comment>